<protein>
    <recommendedName>
        <fullName evidence="4">Presequence protease, mitochondrial</fullName>
    </recommendedName>
    <alternativeName>
        <fullName evidence="5">Pitrilysin metalloproteinase</fullName>
    </alternativeName>
</protein>
<evidence type="ECO:0000313" key="9">
    <source>
        <dbReference type="EMBL" id="KEZ39094.1"/>
    </source>
</evidence>
<dbReference type="GO" id="GO:0005758">
    <property type="term" value="C:mitochondrial intermembrane space"/>
    <property type="evidence" value="ECO:0007669"/>
    <property type="project" value="UniProtKB-SubCell"/>
</dbReference>
<dbReference type="MEROPS" id="M16.A04"/>
<dbReference type="Pfam" id="PF05193">
    <property type="entry name" value="Peptidase_M16_C"/>
    <property type="match status" value="1"/>
</dbReference>
<dbReference type="SMART" id="SM01264">
    <property type="entry name" value="M16C_associated"/>
    <property type="match status" value="1"/>
</dbReference>
<name>A0A084FVI2_PSEDA</name>
<comment type="similarity">
    <text evidence="2">Belongs to the peptidase M16 family. PreP subfamily.</text>
</comment>
<dbReference type="InterPro" id="IPR011249">
    <property type="entry name" value="Metalloenz_LuxS/M16"/>
</dbReference>
<dbReference type="HOGENOM" id="CLU_006065_0_0_1"/>
<organism evidence="9 10">
    <name type="scientific">Pseudallescheria apiosperma</name>
    <name type="common">Scedosporium apiospermum</name>
    <dbReference type="NCBI Taxonomy" id="563466"/>
    <lineage>
        <taxon>Eukaryota</taxon>
        <taxon>Fungi</taxon>
        <taxon>Dikarya</taxon>
        <taxon>Ascomycota</taxon>
        <taxon>Pezizomycotina</taxon>
        <taxon>Sordariomycetes</taxon>
        <taxon>Hypocreomycetidae</taxon>
        <taxon>Microascales</taxon>
        <taxon>Microascaceae</taxon>
        <taxon>Scedosporium</taxon>
    </lineage>
</organism>
<dbReference type="SUPFAM" id="SSF63411">
    <property type="entry name" value="LuxS/MPP-like metallohydrolase"/>
    <property type="match status" value="4"/>
</dbReference>
<dbReference type="GeneID" id="27719681"/>
<dbReference type="FunFam" id="3.30.830.10:FF:000031">
    <property type="entry name" value="Putative zinc metalloprotease"/>
    <property type="match status" value="1"/>
</dbReference>
<feature type="region of interest" description="Disordered" evidence="7">
    <location>
        <begin position="1032"/>
        <end position="1066"/>
    </location>
</feature>
<evidence type="ECO:0000256" key="5">
    <source>
        <dbReference type="ARBA" id="ARBA00034552"/>
    </source>
</evidence>
<dbReference type="Proteomes" id="UP000028545">
    <property type="component" value="Unassembled WGS sequence"/>
</dbReference>
<evidence type="ECO:0000256" key="3">
    <source>
        <dbReference type="ARBA" id="ARBA00011853"/>
    </source>
</evidence>
<evidence type="ECO:0000256" key="2">
    <source>
        <dbReference type="ARBA" id="ARBA00007575"/>
    </source>
</evidence>
<dbReference type="OMA" id="CVEGPFW"/>
<dbReference type="InterPro" id="IPR011765">
    <property type="entry name" value="Pept_M16_N"/>
</dbReference>
<comment type="subunit">
    <text evidence="3">Monomer and homodimer; homodimerization is induced by binding of the substrate.</text>
</comment>
<dbReference type="InterPro" id="IPR007863">
    <property type="entry name" value="Peptidase_M16_C"/>
</dbReference>
<dbReference type="VEuPathDB" id="FungiDB:SAPIO_CDS10480"/>
<dbReference type="GO" id="GO:0006508">
    <property type="term" value="P:proteolysis"/>
    <property type="evidence" value="ECO:0007669"/>
    <property type="project" value="InterPro"/>
</dbReference>
<dbReference type="KEGG" id="sapo:SAPIO_CDS10480"/>
<comment type="function">
    <text evidence="6">Degrades mitochondrial transit peptides after their cleavage in the intermembrane space or in the matrix, and presequence peptides; clearance of these peptides is required to keep the presequence processing machinery running. Preferentially cleaves the N-terminal side of paired basic amino acid residues. Also degrades other unstructured peptides. May function as an ATP-dependent peptidase as opposed to a metalloendopeptidase.</text>
</comment>
<evidence type="ECO:0000256" key="7">
    <source>
        <dbReference type="SAM" id="MobiDB-lite"/>
    </source>
</evidence>
<comment type="subcellular location">
    <subcellularLocation>
        <location evidence="1">Mitochondrion intermembrane space</location>
    </subcellularLocation>
</comment>
<dbReference type="RefSeq" id="XP_016638893.1">
    <property type="nucleotide sequence ID" value="XM_016784064.1"/>
</dbReference>
<evidence type="ECO:0000313" key="10">
    <source>
        <dbReference type="Proteomes" id="UP000028545"/>
    </source>
</evidence>
<sequence>MPAEKAASNDDAAPQLPEAIGHLKQKLSFKTDYAPSRITQYVSERSGMQVFVADRKGPKVVGNFALATEIFDDSGAPHTLEHLVFMGSKNYHWKGLLDKLASRAYSSTNAWTATDHTAYLLDSTGWDGFAQILPLYLEHVLVPLLTDEACTTEVWHVDGEGNDAGVVYSEMQAVQYRSSELLDIAARRLLYPESVGYRYETGGMMEALRVLTPDRIREFHREMYQPRNLCVIVVGDVDHLNLLEILEQFEESIKEHIPPLDSPFKRPWIESTQPPQLTETRIETVEFPEEDLSMGELTMAYFGPKYIDLVESTAVQVVLTYLCGSSASILENTIVEKEKLASVIQYYTDNRPDIVIWIQASGVETENLEKVEKRIVDLLEEVVSKPLDMDYMKACFDREIRQIKFHAEESYNFFSSSILDDYLFGNRDGSTLKTMETLNEYEVLREWTEEQWRGFIKKWLVDAHHVSVLGKPSEKLASRLKEEETARLAKRKEELGEEGLAELAKRLEDAKAKNDVRIPPEVIAKWEVPSTESIHFIKSTTARAGKARELETFDNKAQAIIDQSDKAKFPLFLQFEHVPSNFVHITIYSGTKRIPIELKPLFPIFNEAFFNTHATHKGKEMTFEEVVVELEKETISYHIGSSRQLGDPDGSGIIFAIEPEKYETVIEWIKTLMFHASIDEQRLKAIISKLLADVPESKREGQLMANEVVLAHHFEADTMTLAKRTLVRAVFLKRLKKLLEADPQKVVDWVKTVYRSVFVSGNIRILVTGDVAKIPNPVAVWDIIGKELAADGSECGRMEPIPLMDACLSDEGKNPGNVGAVIIPMATLDTSFSVSTAKGLSSLHDPRFPALLVAIAYLETVEGPLWKAVRGHGFAYGSYFGRDIETGLIHYKVYRSPCATKAIAASQEAIREIAEGDVPIDHHFMEAAVSQIVMMFAAEESTMAAAALQSFLLGVVRELPLDWTEKVLAQVRAVTPEEMKASMREVILPIFEPGKSNVVITCAHLLKDDIEKALVEVGYKTEVETLSHFYEAYGLEGEDAEETEDEDEDEDEEGSEYGSDDESVED</sequence>
<comment type="caution">
    <text evidence="9">The sequence shown here is derived from an EMBL/GenBank/DDBJ whole genome shotgun (WGS) entry which is preliminary data.</text>
</comment>
<dbReference type="GO" id="GO:0046872">
    <property type="term" value="F:metal ion binding"/>
    <property type="evidence" value="ECO:0007669"/>
    <property type="project" value="InterPro"/>
</dbReference>
<proteinExistence type="inferred from homology"/>
<dbReference type="PANTHER" id="PTHR43016">
    <property type="entry name" value="PRESEQUENCE PROTEASE"/>
    <property type="match status" value="1"/>
</dbReference>
<dbReference type="InterPro" id="IPR013578">
    <property type="entry name" value="Peptidase_M16C_assoc"/>
</dbReference>
<dbReference type="PANTHER" id="PTHR43016:SF16">
    <property type="entry name" value="METALLOPROTEASE, PUTATIVE (AFU_ORTHOLOGUE AFUA_4G07610)-RELATED"/>
    <property type="match status" value="1"/>
</dbReference>
<evidence type="ECO:0000259" key="8">
    <source>
        <dbReference type="SMART" id="SM01264"/>
    </source>
</evidence>
<dbReference type="AlphaFoldDB" id="A0A084FVI2"/>
<dbReference type="FunFam" id="3.30.830.10:FF:000015">
    <property type="entry name" value="Putative zinc metalloprotease"/>
    <property type="match status" value="1"/>
</dbReference>
<gene>
    <name evidence="9" type="ORF">SAPIO_CDS10480</name>
</gene>
<evidence type="ECO:0000256" key="1">
    <source>
        <dbReference type="ARBA" id="ARBA00004569"/>
    </source>
</evidence>
<dbReference type="OrthoDB" id="4953at2759"/>
<feature type="domain" description="Peptidase M16C associated" evidence="8">
    <location>
        <begin position="470"/>
        <end position="735"/>
    </location>
</feature>
<dbReference type="Gene3D" id="3.30.830.10">
    <property type="entry name" value="Metalloenzyme, LuxS/M16 peptidase-like"/>
    <property type="match status" value="4"/>
</dbReference>
<dbReference type="Pfam" id="PF00675">
    <property type="entry name" value="Peptidase_M16"/>
    <property type="match status" value="1"/>
</dbReference>
<accession>A0A084FVI2</accession>
<feature type="compositionally biased region" description="Acidic residues" evidence="7">
    <location>
        <begin position="1036"/>
        <end position="1066"/>
    </location>
</feature>
<reference evidence="9 10" key="1">
    <citation type="journal article" date="2014" name="Genome Announc.">
        <title>Draft genome sequence of the pathogenic fungus Scedosporium apiospermum.</title>
        <authorList>
            <person name="Vandeputte P."/>
            <person name="Ghamrawi S."/>
            <person name="Rechenmann M."/>
            <person name="Iltis A."/>
            <person name="Giraud S."/>
            <person name="Fleury M."/>
            <person name="Thornton C."/>
            <person name="Delhaes L."/>
            <person name="Meyer W."/>
            <person name="Papon N."/>
            <person name="Bouchara J.P."/>
        </authorList>
    </citation>
    <scope>NUCLEOTIDE SEQUENCE [LARGE SCALE GENOMIC DNA]</scope>
    <source>
        <strain evidence="9 10">IHEM 14462</strain>
    </source>
</reference>
<evidence type="ECO:0000256" key="6">
    <source>
        <dbReference type="ARBA" id="ARBA00045897"/>
    </source>
</evidence>
<keyword evidence="10" id="KW-1185">Reference proteome</keyword>
<dbReference type="EMBL" id="JOWA01000165">
    <property type="protein sequence ID" value="KEZ39094.1"/>
    <property type="molecule type" value="Genomic_DNA"/>
</dbReference>
<evidence type="ECO:0000256" key="4">
    <source>
        <dbReference type="ARBA" id="ARBA00020167"/>
    </source>
</evidence>